<keyword evidence="2" id="KW-1003">Cell membrane</keyword>
<evidence type="ECO:0000256" key="5">
    <source>
        <dbReference type="ARBA" id="ARBA00023136"/>
    </source>
</evidence>
<keyword evidence="3 7" id="KW-0812">Transmembrane</keyword>
<proteinExistence type="inferred from homology"/>
<evidence type="ECO:0000259" key="8">
    <source>
        <dbReference type="Pfam" id="PF02687"/>
    </source>
</evidence>
<evidence type="ECO:0000256" key="2">
    <source>
        <dbReference type="ARBA" id="ARBA00022475"/>
    </source>
</evidence>
<dbReference type="PANTHER" id="PTHR30572:SF4">
    <property type="entry name" value="ABC TRANSPORTER PERMEASE YTRF"/>
    <property type="match status" value="1"/>
</dbReference>
<dbReference type="Proteomes" id="UP000249432">
    <property type="component" value="Unassembled WGS sequence"/>
</dbReference>
<evidence type="ECO:0000256" key="3">
    <source>
        <dbReference type="ARBA" id="ARBA00022692"/>
    </source>
</evidence>
<dbReference type="InterPro" id="IPR003838">
    <property type="entry name" value="ABC3_permease_C"/>
</dbReference>
<evidence type="ECO:0000256" key="7">
    <source>
        <dbReference type="SAM" id="Phobius"/>
    </source>
</evidence>
<accession>A0A2W5SUP8</accession>
<keyword evidence="4 7" id="KW-1133">Transmembrane helix</keyword>
<feature type="transmembrane region" description="Helical" evidence="7">
    <location>
        <begin position="104"/>
        <end position="127"/>
    </location>
</feature>
<sequence length="143" mass="15666">MEIIFEQAQLVNQLLSILYGLLALSVIIAIVGIINTLALSIVERRQEIGMLRAVGMVRGQVRRMITLESIQLSLYGAIIGVNIGLYIGWMFMNVMKTQGITQIVIPWEHIIAMLIASAVVGIIAAVWPGIRASRISPLDVIAD</sequence>
<feature type="domain" description="ABC3 transporter permease C-terminal" evidence="8">
    <location>
        <begin position="21"/>
        <end position="137"/>
    </location>
</feature>
<dbReference type="InterPro" id="IPR050250">
    <property type="entry name" value="Macrolide_Exporter_MacB"/>
</dbReference>
<dbReference type="EMBL" id="QFRA01000051">
    <property type="protein sequence ID" value="PZR03216.1"/>
    <property type="molecule type" value="Genomic_DNA"/>
</dbReference>
<dbReference type="Pfam" id="PF02687">
    <property type="entry name" value="FtsX"/>
    <property type="match status" value="1"/>
</dbReference>
<dbReference type="AlphaFoldDB" id="A0A2W5SUP8"/>
<gene>
    <name evidence="9" type="ORF">DI525_10745</name>
</gene>
<feature type="transmembrane region" description="Helical" evidence="7">
    <location>
        <begin position="72"/>
        <end position="92"/>
    </location>
</feature>
<evidence type="ECO:0000313" key="10">
    <source>
        <dbReference type="Proteomes" id="UP000249432"/>
    </source>
</evidence>
<feature type="transmembrane region" description="Helical" evidence="7">
    <location>
        <begin position="17"/>
        <end position="42"/>
    </location>
</feature>
<dbReference type="GO" id="GO:0005886">
    <property type="term" value="C:plasma membrane"/>
    <property type="evidence" value="ECO:0007669"/>
    <property type="project" value="UniProtKB-SubCell"/>
</dbReference>
<comment type="subcellular location">
    <subcellularLocation>
        <location evidence="1">Cell membrane</location>
        <topology evidence="1">Multi-pass membrane protein</topology>
    </subcellularLocation>
</comment>
<evidence type="ECO:0000256" key="1">
    <source>
        <dbReference type="ARBA" id="ARBA00004651"/>
    </source>
</evidence>
<reference evidence="9 10" key="1">
    <citation type="submission" date="2017-08" db="EMBL/GenBank/DDBJ databases">
        <title>Infants hospitalized years apart are colonized by the same room-sourced microbial strains.</title>
        <authorList>
            <person name="Brooks B."/>
            <person name="Olm M.R."/>
            <person name="Firek B.A."/>
            <person name="Baker R."/>
            <person name="Thomas B.C."/>
            <person name="Morowitz M.J."/>
            <person name="Banfield J.F."/>
        </authorList>
    </citation>
    <scope>NUCLEOTIDE SEQUENCE [LARGE SCALE GENOMIC DNA]</scope>
    <source>
        <strain evidence="9">S2_003_000_R1_3</strain>
    </source>
</reference>
<comment type="similarity">
    <text evidence="6">Belongs to the ABC-4 integral membrane protein family.</text>
</comment>
<evidence type="ECO:0000313" key="9">
    <source>
        <dbReference type="EMBL" id="PZR03216.1"/>
    </source>
</evidence>
<keyword evidence="5 7" id="KW-0472">Membrane</keyword>
<evidence type="ECO:0000256" key="6">
    <source>
        <dbReference type="ARBA" id="ARBA00038076"/>
    </source>
</evidence>
<dbReference type="GO" id="GO:0022857">
    <property type="term" value="F:transmembrane transporter activity"/>
    <property type="evidence" value="ECO:0007669"/>
    <property type="project" value="TreeGrafter"/>
</dbReference>
<name>A0A2W5SUP8_9CORY</name>
<organism evidence="9 10">
    <name type="scientific">Corynebacterium kroppenstedtii</name>
    <dbReference type="NCBI Taxonomy" id="161879"/>
    <lineage>
        <taxon>Bacteria</taxon>
        <taxon>Bacillati</taxon>
        <taxon>Actinomycetota</taxon>
        <taxon>Actinomycetes</taxon>
        <taxon>Mycobacteriales</taxon>
        <taxon>Corynebacteriaceae</taxon>
        <taxon>Corynebacterium</taxon>
    </lineage>
</organism>
<comment type="caution">
    <text evidence="9">The sequence shown here is derived from an EMBL/GenBank/DDBJ whole genome shotgun (WGS) entry which is preliminary data.</text>
</comment>
<protein>
    <recommendedName>
        <fullName evidence="8">ABC3 transporter permease C-terminal domain-containing protein</fullName>
    </recommendedName>
</protein>
<evidence type="ECO:0000256" key="4">
    <source>
        <dbReference type="ARBA" id="ARBA00022989"/>
    </source>
</evidence>
<dbReference type="PANTHER" id="PTHR30572">
    <property type="entry name" value="MEMBRANE COMPONENT OF TRANSPORTER-RELATED"/>
    <property type="match status" value="1"/>
</dbReference>